<dbReference type="SUPFAM" id="SSF50621">
    <property type="entry name" value="Alanine racemase C-terminal domain-like"/>
    <property type="match status" value="1"/>
</dbReference>
<comment type="caution">
    <text evidence="7">The sequence shown here is derived from an EMBL/GenBank/DDBJ whole genome shotgun (WGS) entry which is preliminary data.</text>
</comment>
<dbReference type="PRINTS" id="PR01179">
    <property type="entry name" value="ODADCRBXLASE"/>
</dbReference>
<dbReference type="eggNOG" id="COG0019">
    <property type="taxonomic scope" value="Bacteria"/>
</dbReference>
<keyword evidence="8" id="KW-1185">Reference proteome</keyword>
<dbReference type="SUPFAM" id="SSF51419">
    <property type="entry name" value="PLP-binding barrel"/>
    <property type="match status" value="1"/>
</dbReference>
<feature type="domain" description="Orn/DAP/Arg decarboxylase 2 N-terminal" evidence="6">
    <location>
        <begin position="47"/>
        <end position="282"/>
    </location>
</feature>
<dbReference type="PANTHER" id="PTHR43727:SF3">
    <property type="entry name" value="GROUP IV DECARBOXYLASE"/>
    <property type="match status" value="1"/>
</dbReference>
<evidence type="ECO:0000256" key="1">
    <source>
        <dbReference type="ARBA" id="ARBA00001933"/>
    </source>
</evidence>
<sequence>MGEDEALMTAQAPVDPRAPVGDVSPVLAAARAQLGGLPKAAIFHDLDRLEARYADLCAAFPPDTLHAVAIKANPVVALLEVLVDAGAGLEAASWEEVQLALAAGCPSERVVFDSPAKTDAELAASLELGLWLNVDHPDELRRIEALLAERPPTRARVGLRVNPQLGSGAIEFTSTISKASKFGVPLTDAPALVRRFPFITGLHVHTGSQGVGLPLLQAAARATAEVAEALALDWLDVGGGVPVRYTDADPEPPSYADWGRALADIPGWGQRRLVTEVGRSIHAGCGWAVSTVEAVKDVDGKPTLIIHLGADFLMRRVYRPQDWDHEFIVLDPEGRPRAHGEGARESQIAGPLCFSGDMLSRGRSLPPAARGDWLLVRDCGAYTLGMWSRHCSRGLPPTYGYRRFEKEPHIEMLHPGERPEDVVAFWTGSS</sequence>
<dbReference type="PRINTS" id="PR01182">
    <property type="entry name" value="ORNDCRBXLASE"/>
</dbReference>
<feature type="domain" description="Orn/DAP/Arg decarboxylase 2 C-terminal" evidence="5">
    <location>
        <begin position="284"/>
        <end position="380"/>
    </location>
</feature>
<dbReference type="InterPro" id="IPR009006">
    <property type="entry name" value="Ala_racemase/Decarboxylase_C"/>
</dbReference>
<dbReference type="Pfam" id="PF02784">
    <property type="entry name" value="Orn_Arg_deC_N"/>
    <property type="match status" value="1"/>
</dbReference>
<dbReference type="Gene3D" id="3.20.20.10">
    <property type="entry name" value="Alanine racemase"/>
    <property type="match status" value="1"/>
</dbReference>
<dbReference type="InterPro" id="IPR029066">
    <property type="entry name" value="PLP-binding_barrel"/>
</dbReference>
<proteinExistence type="inferred from homology"/>
<dbReference type="GO" id="GO:0008836">
    <property type="term" value="F:diaminopimelate decarboxylase activity"/>
    <property type="evidence" value="ECO:0007669"/>
    <property type="project" value="TreeGrafter"/>
</dbReference>
<accession>A6GA88</accession>
<name>A6GA88_9BACT</name>
<dbReference type="EMBL" id="ABCS01000050">
    <property type="protein sequence ID" value="EDM77190.1"/>
    <property type="molecule type" value="Genomic_DNA"/>
</dbReference>
<dbReference type="STRING" id="391625.PPSIR1_26613"/>
<reference evidence="7 8" key="1">
    <citation type="submission" date="2007-06" db="EMBL/GenBank/DDBJ databases">
        <authorList>
            <person name="Shimkets L."/>
            <person name="Ferriera S."/>
            <person name="Johnson J."/>
            <person name="Kravitz S."/>
            <person name="Beeson K."/>
            <person name="Sutton G."/>
            <person name="Rogers Y.-H."/>
            <person name="Friedman R."/>
            <person name="Frazier M."/>
            <person name="Venter J.C."/>
        </authorList>
    </citation>
    <scope>NUCLEOTIDE SEQUENCE [LARGE SCALE GENOMIC DNA]</scope>
    <source>
        <strain evidence="7 8">SIR-1</strain>
    </source>
</reference>
<evidence type="ECO:0000313" key="7">
    <source>
        <dbReference type="EMBL" id="EDM77190.1"/>
    </source>
</evidence>
<dbReference type="InterPro" id="IPR022657">
    <property type="entry name" value="De-COase2_CS"/>
</dbReference>
<comment type="similarity">
    <text evidence="4">Belongs to the Orn/Lys/Arg decarboxylase class-II family.</text>
</comment>
<gene>
    <name evidence="7" type="ORF">PPSIR1_26613</name>
</gene>
<dbReference type="Proteomes" id="UP000005801">
    <property type="component" value="Unassembled WGS sequence"/>
</dbReference>
<dbReference type="GO" id="GO:0006596">
    <property type="term" value="P:polyamine biosynthetic process"/>
    <property type="evidence" value="ECO:0007669"/>
    <property type="project" value="InterPro"/>
</dbReference>
<keyword evidence="2 3" id="KW-0663">Pyridoxal phosphate</keyword>
<dbReference type="InterPro" id="IPR002433">
    <property type="entry name" value="Orn_de-COase"/>
</dbReference>
<dbReference type="Pfam" id="PF00278">
    <property type="entry name" value="Orn_DAP_Arg_deC"/>
    <property type="match status" value="1"/>
</dbReference>
<evidence type="ECO:0000259" key="5">
    <source>
        <dbReference type="Pfam" id="PF00278"/>
    </source>
</evidence>
<dbReference type="InterPro" id="IPR000183">
    <property type="entry name" value="Orn/DAP/Arg_de-COase"/>
</dbReference>
<dbReference type="InterPro" id="IPR022643">
    <property type="entry name" value="De-COase2_C"/>
</dbReference>
<evidence type="ECO:0000256" key="2">
    <source>
        <dbReference type="ARBA" id="ARBA00022898"/>
    </source>
</evidence>
<dbReference type="PANTHER" id="PTHR43727">
    <property type="entry name" value="DIAMINOPIMELATE DECARBOXYLASE"/>
    <property type="match status" value="1"/>
</dbReference>
<feature type="active site" description="Proton donor" evidence="3">
    <location>
        <position position="353"/>
    </location>
</feature>
<evidence type="ECO:0000313" key="8">
    <source>
        <dbReference type="Proteomes" id="UP000005801"/>
    </source>
</evidence>
<dbReference type="Gene3D" id="2.40.37.10">
    <property type="entry name" value="Lyase, Ornithine Decarboxylase, Chain A, domain 1"/>
    <property type="match status" value="1"/>
</dbReference>
<organism evidence="7 8">
    <name type="scientific">Plesiocystis pacifica SIR-1</name>
    <dbReference type="NCBI Taxonomy" id="391625"/>
    <lineage>
        <taxon>Bacteria</taxon>
        <taxon>Pseudomonadati</taxon>
        <taxon>Myxococcota</taxon>
        <taxon>Polyangia</taxon>
        <taxon>Nannocystales</taxon>
        <taxon>Nannocystaceae</taxon>
        <taxon>Plesiocystis</taxon>
    </lineage>
</organism>
<dbReference type="PROSITE" id="PS00879">
    <property type="entry name" value="ODR_DC_2_2"/>
    <property type="match status" value="1"/>
</dbReference>
<dbReference type="GO" id="GO:0009089">
    <property type="term" value="P:lysine biosynthetic process via diaminopimelate"/>
    <property type="evidence" value="ECO:0007669"/>
    <property type="project" value="TreeGrafter"/>
</dbReference>
<protein>
    <submittedName>
        <fullName evidence="7">Putative lysine/ornithine decarboxylase</fullName>
    </submittedName>
</protein>
<evidence type="ECO:0000259" key="6">
    <source>
        <dbReference type="Pfam" id="PF02784"/>
    </source>
</evidence>
<dbReference type="AlphaFoldDB" id="A6GA88"/>
<evidence type="ECO:0000256" key="3">
    <source>
        <dbReference type="PIRSR" id="PIRSR600183-50"/>
    </source>
</evidence>
<evidence type="ECO:0000256" key="4">
    <source>
        <dbReference type="RuleBase" id="RU003737"/>
    </source>
</evidence>
<dbReference type="InterPro" id="IPR022644">
    <property type="entry name" value="De-COase2_N"/>
</dbReference>
<comment type="cofactor">
    <cofactor evidence="1 3">
        <name>pyridoxal 5'-phosphate</name>
        <dbReference type="ChEBI" id="CHEBI:597326"/>
    </cofactor>
</comment>
<feature type="modified residue" description="N6-(pyridoxal phosphate)lysine" evidence="3">
    <location>
        <position position="71"/>
    </location>
</feature>